<dbReference type="PANTHER" id="PTHR33137">
    <property type="entry name" value="MEDIATOR OF RNA POLYMERASE II TRANSCRIPTION SUBUNIT 15A-RELATED"/>
    <property type="match status" value="1"/>
</dbReference>
<sequence>MSFFSSTLLGLIKLLKRTQTIRRLFEGVRYLYIHLKFAGHIHQVVIIFFIHSATTQSGQVNTADWQEETYQKIKAMKEIYLPDLHKMHQKLSLRFQQHETVTQRTKEEIDKLRLMKTYLERIITFLQVSKSNIPFTHRDKLDGYERQIINFLNSNRIKKPVPAN</sequence>
<reference evidence="1 2" key="1">
    <citation type="submission" date="2020-06" db="EMBL/GenBank/DDBJ databases">
        <title>Transcriptomic and genomic resources for Thalictrum thalictroides and T. hernandezii: Facilitating candidate gene discovery in an emerging model plant lineage.</title>
        <authorList>
            <person name="Arias T."/>
            <person name="Riano-Pachon D.M."/>
            <person name="Di Stilio V.S."/>
        </authorList>
    </citation>
    <scope>NUCLEOTIDE SEQUENCE [LARGE SCALE GENOMIC DNA]</scope>
    <source>
        <strain evidence="2">cv. WT478/WT964</strain>
        <tissue evidence="1">Leaves</tissue>
    </source>
</reference>
<dbReference type="InterPro" id="IPR044661">
    <property type="entry name" value="MED15a/b/c-like"/>
</dbReference>
<name>A0A7J6V9F7_THATH</name>
<dbReference type="AlphaFoldDB" id="A0A7J6V9F7"/>
<dbReference type="PANTHER" id="PTHR33137:SF4">
    <property type="entry name" value="MEDIATOR OF RNA POLYMERASE II TRANSCRIPTION SUBUNIT 15A-RELATED"/>
    <property type="match status" value="1"/>
</dbReference>
<dbReference type="GO" id="GO:0031490">
    <property type="term" value="F:chromatin DNA binding"/>
    <property type="evidence" value="ECO:0007669"/>
    <property type="project" value="InterPro"/>
</dbReference>
<evidence type="ECO:0000313" key="1">
    <source>
        <dbReference type="EMBL" id="KAF5181706.1"/>
    </source>
</evidence>
<dbReference type="EMBL" id="JABWDY010035827">
    <property type="protein sequence ID" value="KAF5181706.1"/>
    <property type="molecule type" value="Genomic_DNA"/>
</dbReference>
<accession>A0A7J6V9F7</accession>
<comment type="caution">
    <text evidence="1">The sequence shown here is derived from an EMBL/GenBank/DDBJ whole genome shotgun (WGS) entry which is preliminary data.</text>
</comment>
<dbReference type="GO" id="GO:0003713">
    <property type="term" value="F:transcription coactivator activity"/>
    <property type="evidence" value="ECO:0007669"/>
    <property type="project" value="InterPro"/>
</dbReference>
<dbReference type="OrthoDB" id="1912459at2759"/>
<gene>
    <name evidence="1" type="ORF">FRX31_028707</name>
</gene>
<dbReference type="Proteomes" id="UP000554482">
    <property type="component" value="Unassembled WGS sequence"/>
</dbReference>
<proteinExistence type="predicted"/>
<evidence type="ECO:0000313" key="2">
    <source>
        <dbReference type="Proteomes" id="UP000554482"/>
    </source>
</evidence>
<keyword evidence="2" id="KW-1185">Reference proteome</keyword>
<protein>
    <submittedName>
        <fullName evidence="1">Mediator of rna polymerase ii transcription subunit 15a</fullName>
    </submittedName>
</protein>
<organism evidence="1 2">
    <name type="scientific">Thalictrum thalictroides</name>
    <name type="common">Rue-anemone</name>
    <name type="synonym">Anemone thalictroides</name>
    <dbReference type="NCBI Taxonomy" id="46969"/>
    <lineage>
        <taxon>Eukaryota</taxon>
        <taxon>Viridiplantae</taxon>
        <taxon>Streptophyta</taxon>
        <taxon>Embryophyta</taxon>
        <taxon>Tracheophyta</taxon>
        <taxon>Spermatophyta</taxon>
        <taxon>Magnoliopsida</taxon>
        <taxon>Ranunculales</taxon>
        <taxon>Ranunculaceae</taxon>
        <taxon>Thalictroideae</taxon>
        <taxon>Thalictrum</taxon>
    </lineage>
</organism>